<dbReference type="FunFam" id="2.40.50.100:FF:000031">
    <property type="entry name" value="39S ribosomal protein L27, mitochondrial"/>
    <property type="match status" value="1"/>
</dbReference>
<feature type="compositionally biased region" description="Basic residues" evidence="9">
    <location>
        <begin position="36"/>
        <end position="47"/>
    </location>
</feature>
<dbReference type="OrthoDB" id="1867012at2759"/>
<evidence type="ECO:0000256" key="4">
    <source>
        <dbReference type="ARBA" id="ARBA00022980"/>
    </source>
</evidence>
<gene>
    <name evidence="10" type="ORF">PVAND_001162</name>
</gene>
<protein>
    <recommendedName>
        <fullName evidence="7">Large ribosomal subunit protein bL27m</fullName>
    </recommendedName>
    <alternativeName>
        <fullName evidence="8">39S ribosomal protein L27, mitochondrial</fullName>
    </alternativeName>
</protein>
<feature type="region of interest" description="Disordered" evidence="9">
    <location>
        <begin position="23"/>
        <end position="47"/>
    </location>
</feature>
<dbReference type="GO" id="GO:0005762">
    <property type="term" value="C:mitochondrial large ribosomal subunit"/>
    <property type="evidence" value="ECO:0007669"/>
    <property type="project" value="TreeGrafter"/>
</dbReference>
<evidence type="ECO:0000256" key="8">
    <source>
        <dbReference type="ARBA" id="ARBA00076963"/>
    </source>
</evidence>
<keyword evidence="5" id="KW-0496">Mitochondrion</keyword>
<accession>A0A9J6BMH6</accession>
<dbReference type="Proteomes" id="UP001107558">
    <property type="component" value="Chromosome 3"/>
</dbReference>
<dbReference type="GO" id="GO:0003735">
    <property type="term" value="F:structural constituent of ribosome"/>
    <property type="evidence" value="ECO:0007669"/>
    <property type="project" value="InterPro"/>
</dbReference>
<dbReference type="PANTHER" id="PTHR15893:SF0">
    <property type="entry name" value="LARGE RIBOSOMAL SUBUNIT PROTEIN BL27M"/>
    <property type="match status" value="1"/>
</dbReference>
<dbReference type="InterPro" id="IPR001684">
    <property type="entry name" value="Ribosomal_bL27"/>
</dbReference>
<name>A0A9J6BMH6_POLVA</name>
<reference evidence="10" key="1">
    <citation type="submission" date="2021-03" db="EMBL/GenBank/DDBJ databases">
        <title>Chromosome level genome of the anhydrobiotic midge Polypedilum vanderplanki.</title>
        <authorList>
            <person name="Yoshida Y."/>
            <person name="Kikawada T."/>
            <person name="Gusev O."/>
        </authorList>
    </citation>
    <scope>NUCLEOTIDE SEQUENCE</scope>
    <source>
        <strain evidence="10">NIAS01</strain>
        <tissue evidence="10">Whole body or cell culture</tissue>
    </source>
</reference>
<sequence>MNFLNNFKNLLQSSNVCTNIVRNASKKTSGSTRNPKNPHGRPKHRGWKRQEGHYVTSGTILATQLKPRFFPGLNVGYGRNTLFAMTNGRVYVSCEKVDLNWDHSLVQKHFAGRHDQTIYKKYFNVVPEPQHQRFRLVDEN</sequence>
<keyword evidence="11" id="KW-1185">Reference proteome</keyword>
<evidence type="ECO:0000313" key="11">
    <source>
        <dbReference type="Proteomes" id="UP001107558"/>
    </source>
</evidence>
<dbReference type="AlphaFoldDB" id="A0A9J6BMH6"/>
<dbReference type="Gene3D" id="2.40.50.100">
    <property type="match status" value="1"/>
</dbReference>
<keyword evidence="6" id="KW-0687">Ribonucleoprotein</keyword>
<dbReference type="GO" id="GO:0006412">
    <property type="term" value="P:translation"/>
    <property type="evidence" value="ECO:0007669"/>
    <property type="project" value="InterPro"/>
</dbReference>
<organism evidence="10 11">
    <name type="scientific">Polypedilum vanderplanki</name>
    <name type="common">Sleeping chironomid midge</name>
    <dbReference type="NCBI Taxonomy" id="319348"/>
    <lineage>
        <taxon>Eukaryota</taxon>
        <taxon>Metazoa</taxon>
        <taxon>Ecdysozoa</taxon>
        <taxon>Arthropoda</taxon>
        <taxon>Hexapoda</taxon>
        <taxon>Insecta</taxon>
        <taxon>Pterygota</taxon>
        <taxon>Neoptera</taxon>
        <taxon>Endopterygota</taxon>
        <taxon>Diptera</taxon>
        <taxon>Nematocera</taxon>
        <taxon>Chironomoidea</taxon>
        <taxon>Chironomidae</taxon>
        <taxon>Chironominae</taxon>
        <taxon>Polypedilum</taxon>
        <taxon>Polypedilum</taxon>
    </lineage>
</organism>
<evidence type="ECO:0000256" key="3">
    <source>
        <dbReference type="ARBA" id="ARBA00022946"/>
    </source>
</evidence>
<proteinExistence type="inferred from homology"/>
<dbReference type="SUPFAM" id="SSF110324">
    <property type="entry name" value="Ribosomal L27 protein-like"/>
    <property type="match status" value="1"/>
</dbReference>
<keyword evidence="3" id="KW-0809">Transit peptide</keyword>
<dbReference type="EMBL" id="JADBJN010000003">
    <property type="protein sequence ID" value="KAG5670933.1"/>
    <property type="molecule type" value="Genomic_DNA"/>
</dbReference>
<keyword evidence="4" id="KW-0689">Ribosomal protein</keyword>
<comment type="subcellular location">
    <subcellularLocation>
        <location evidence="1">Mitochondrion</location>
    </subcellularLocation>
</comment>
<dbReference type="GO" id="GO:0005743">
    <property type="term" value="C:mitochondrial inner membrane"/>
    <property type="evidence" value="ECO:0007669"/>
    <property type="project" value="UniProtKB-ARBA"/>
</dbReference>
<evidence type="ECO:0000313" key="10">
    <source>
        <dbReference type="EMBL" id="KAG5670933.1"/>
    </source>
</evidence>
<evidence type="ECO:0000256" key="7">
    <source>
        <dbReference type="ARBA" id="ARBA00035267"/>
    </source>
</evidence>
<evidence type="ECO:0000256" key="5">
    <source>
        <dbReference type="ARBA" id="ARBA00023128"/>
    </source>
</evidence>
<evidence type="ECO:0000256" key="1">
    <source>
        <dbReference type="ARBA" id="ARBA00004173"/>
    </source>
</evidence>
<evidence type="ECO:0000256" key="9">
    <source>
        <dbReference type="SAM" id="MobiDB-lite"/>
    </source>
</evidence>
<comment type="similarity">
    <text evidence="2">Belongs to the bacterial ribosomal protein bL27 family.</text>
</comment>
<comment type="caution">
    <text evidence="10">The sequence shown here is derived from an EMBL/GenBank/DDBJ whole genome shotgun (WGS) entry which is preliminary data.</text>
</comment>
<feature type="compositionally biased region" description="Polar residues" evidence="9">
    <location>
        <begin position="23"/>
        <end position="35"/>
    </location>
</feature>
<evidence type="ECO:0000256" key="2">
    <source>
        <dbReference type="ARBA" id="ARBA00010797"/>
    </source>
</evidence>
<dbReference type="Pfam" id="PF01016">
    <property type="entry name" value="Ribosomal_L27"/>
    <property type="match status" value="1"/>
</dbReference>
<evidence type="ECO:0000256" key="6">
    <source>
        <dbReference type="ARBA" id="ARBA00023274"/>
    </source>
</evidence>
<dbReference type="PANTHER" id="PTHR15893">
    <property type="entry name" value="RIBOSOMAL PROTEIN L27"/>
    <property type="match status" value="1"/>
</dbReference>